<evidence type="ECO:0000313" key="9">
    <source>
        <dbReference type="WBParaSite" id="scaffold3077_cov161.g5965"/>
    </source>
</evidence>
<dbReference type="SMART" id="SM00931">
    <property type="entry name" value="NOSIC"/>
    <property type="match status" value="1"/>
</dbReference>
<evidence type="ECO:0000256" key="4">
    <source>
        <dbReference type="ARBA" id="ARBA00023242"/>
    </source>
</evidence>
<dbReference type="GO" id="GO:0030515">
    <property type="term" value="F:snoRNA binding"/>
    <property type="evidence" value="ECO:0007669"/>
    <property type="project" value="InterPro"/>
</dbReference>
<evidence type="ECO:0000256" key="2">
    <source>
        <dbReference type="ARBA" id="ARBA00009211"/>
    </source>
</evidence>
<dbReference type="Gene3D" id="1.10.246.90">
    <property type="entry name" value="Nop domain"/>
    <property type="match status" value="1"/>
</dbReference>
<dbReference type="InterPro" id="IPR042239">
    <property type="entry name" value="Nop_C"/>
</dbReference>
<comment type="similarity">
    <text evidence="2">Belongs to the NOP5/NOP56 family.</text>
</comment>
<sequence>MSTAEAPNYVLYEHAVGYTLLKIKEFEDIGQILPEVQQSMNDPQRFQGIVQVHAFEPFKNTEAALENANKLAEGQVHSDLLNFLEAFLPKKKKKVLLGAADSRLAVSISEAFQSLLRCTFAVVVQEILRGVRTHFHLLAKDLPHASLNKAQLSLGHSYSRAKVKFDVHRVDNMVIQSIALLDQLDKDINLFGMRIKEWYAYHFPELIRLVPDLYKYVKFYPNIEIQFLDKPLVMIYPSFSEIIDDEQKAAEIIEAARTSMGMEIAQMDLINIDAFAKRVAALSEYRQRLHEYIKNRMDSCAPSLSALIGEQVGARLISRAGSLTNLAKYPASTIQILGAEKALFRALKTKTNTPKYGLIFHSTFIGRAPPKHKGRISRFLANKCAIASRIDSFSDLPVPTFGEMLRQQVEDRLTYYDTGTAPKKNIDVMHEAMELANEEKAKIEKLRKKERKRLKRERAAAVEDDEVMQTENGEGDHEICYKIHFVHYCIKD</sequence>
<dbReference type="InterPro" id="IPR012974">
    <property type="entry name" value="NOP58/56_N"/>
</dbReference>
<feature type="domain" description="Nop" evidence="7">
    <location>
        <begin position="300"/>
        <end position="418"/>
    </location>
</feature>
<dbReference type="InterPro" id="IPR045056">
    <property type="entry name" value="Nop56/Nop58"/>
</dbReference>
<name>A0A915M579_MELJA</name>
<keyword evidence="4" id="KW-0539">Nucleus</keyword>
<dbReference type="GO" id="GO:0042254">
    <property type="term" value="P:ribosome biogenesis"/>
    <property type="evidence" value="ECO:0007669"/>
    <property type="project" value="UniProtKB-KW"/>
</dbReference>
<evidence type="ECO:0000256" key="6">
    <source>
        <dbReference type="SAM" id="Coils"/>
    </source>
</evidence>
<dbReference type="SUPFAM" id="SSF89124">
    <property type="entry name" value="Nop domain"/>
    <property type="match status" value="1"/>
</dbReference>
<keyword evidence="8" id="KW-1185">Reference proteome</keyword>
<evidence type="ECO:0000259" key="7">
    <source>
        <dbReference type="PROSITE" id="PS51358"/>
    </source>
</evidence>
<evidence type="ECO:0000256" key="5">
    <source>
        <dbReference type="ARBA" id="ARBA00040742"/>
    </source>
</evidence>
<dbReference type="GO" id="GO:0031428">
    <property type="term" value="C:box C/D methylation guide snoRNP complex"/>
    <property type="evidence" value="ECO:0007669"/>
    <property type="project" value="InterPro"/>
</dbReference>
<organism evidence="8 9">
    <name type="scientific">Meloidogyne javanica</name>
    <name type="common">Root-knot nematode worm</name>
    <dbReference type="NCBI Taxonomy" id="6303"/>
    <lineage>
        <taxon>Eukaryota</taxon>
        <taxon>Metazoa</taxon>
        <taxon>Ecdysozoa</taxon>
        <taxon>Nematoda</taxon>
        <taxon>Chromadorea</taxon>
        <taxon>Rhabditida</taxon>
        <taxon>Tylenchina</taxon>
        <taxon>Tylenchomorpha</taxon>
        <taxon>Tylenchoidea</taxon>
        <taxon>Meloidogynidae</taxon>
        <taxon>Meloidogyninae</taxon>
        <taxon>Meloidogyne</taxon>
        <taxon>Meloidogyne incognita group</taxon>
    </lineage>
</organism>
<evidence type="ECO:0000313" key="8">
    <source>
        <dbReference type="Proteomes" id="UP000887561"/>
    </source>
</evidence>
<dbReference type="WBParaSite" id="scaffold3077_cov161.g5965">
    <property type="protein sequence ID" value="scaffold3077_cov161.g5965"/>
    <property type="gene ID" value="scaffold3077_cov161.g5965"/>
</dbReference>
<dbReference type="PANTHER" id="PTHR10894">
    <property type="entry name" value="NUCLEOLAR PROTEIN 5 NUCLEOLAR PROTEIN NOP5 NOP58"/>
    <property type="match status" value="1"/>
</dbReference>
<evidence type="ECO:0000256" key="3">
    <source>
        <dbReference type="ARBA" id="ARBA00022517"/>
    </source>
</evidence>
<feature type="coiled-coil region" evidence="6">
    <location>
        <begin position="429"/>
        <end position="460"/>
    </location>
</feature>
<proteinExistence type="inferred from homology"/>
<dbReference type="InterPro" id="IPR002687">
    <property type="entry name" value="Nop_dom"/>
</dbReference>
<keyword evidence="6" id="KW-0175">Coiled coil</keyword>
<reference evidence="9" key="1">
    <citation type="submission" date="2022-11" db="UniProtKB">
        <authorList>
            <consortium name="WormBaseParasite"/>
        </authorList>
    </citation>
    <scope>IDENTIFICATION</scope>
</reference>
<dbReference type="Gene3D" id="1.10.287.4070">
    <property type="match status" value="1"/>
</dbReference>
<accession>A0A915M579</accession>
<protein>
    <recommendedName>
        <fullName evidence="5">Nucleolar protein 56</fullName>
    </recommendedName>
</protein>
<dbReference type="Proteomes" id="UP000887561">
    <property type="component" value="Unplaced"/>
</dbReference>
<evidence type="ECO:0000256" key="1">
    <source>
        <dbReference type="ARBA" id="ARBA00004604"/>
    </source>
</evidence>
<dbReference type="FunFam" id="1.10.246.90:FF:000001">
    <property type="entry name" value="Nucleolar protein 56"/>
    <property type="match status" value="1"/>
</dbReference>
<dbReference type="Pfam" id="PF08156">
    <property type="entry name" value="NOP5NT"/>
    <property type="match status" value="1"/>
</dbReference>
<dbReference type="AlphaFoldDB" id="A0A915M579"/>
<dbReference type="InterPro" id="IPR012976">
    <property type="entry name" value="NOSIC"/>
</dbReference>
<dbReference type="Pfam" id="PF01798">
    <property type="entry name" value="Nop"/>
    <property type="match status" value="1"/>
</dbReference>
<comment type="subcellular location">
    <subcellularLocation>
        <location evidence="1">Nucleus</location>
        <location evidence="1">Nucleolus</location>
    </subcellularLocation>
</comment>
<dbReference type="PROSITE" id="PS51358">
    <property type="entry name" value="NOP"/>
    <property type="match status" value="1"/>
</dbReference>
<keyword evidence="3" id="KW-0690">Ribosome biogenesis</keyword>
<dbReference type="GO" id="GO:0032040">
    <property type="term" value="C:small-subunit processome"/>
    <property type="evidence" value="ECO:0007669"/>
    <property type="project" value="InterPro"/>
</dbReference>
<dbReference type="PANTHER" id="PTHR10894:SF0">
    <property type="entry name" value="NUCLEOLAR PROTEIN 56"/>
    <property type="match status" value="1"/>
</dbReference>
<dbReference type="InterPro" id="IPR036070">
    <property type="entry name" value="Nop_dom_sf"/>
</dbReference>